<dbReference type="Proteomes" id="UP000242414">
    <property type="component" value="Unassembled WGS sequence"/>
</dbReference>
<comment type="similarity">
    <text evidence="1">Belongs to the peptidase C48 family.</text>
</comment>
<dbReference type="AlphaFoldDB" id="A0A1X0RJ04"/>
<evidence type="ECO:0000256" key="2">
    <source>
        <dbReference type="ARBA" id="ARBA00022670"/>
    </source>
</evidence>
<dbReference type="PROSITE" id="PS50600">
    <property type="entry name" value="ULP_PROTEASE"/>
    <property type="match status" value="1"/>
</dbReference>
<dbReference type="OrthoDB" id="5065855at2759"/>
<sequence length="228" mass="26549">MEEDKLILSYHDVVIRQTDLKTLEPGQWLNDTMISFHMEFLERTFVPKEANYLFLRPGMVQLITFIEGDVTQLEAVLPPSMEKYEAVFMPVNDGQPSAAYSGTHWSLMVFIRTTNSFYYYDTLRFNNLRDAELTCKRIQPLLKLDKPAQFIPSSAPQQDNGSDCGLYVIAMIDYILERLLKSRGKEDIAYNKIMIIKPKYLSTPKQIRDNINGMIKRLQQRQLNKSHK</sequence>
<keyword evidence="4" id="KW-0788">Thiol protease</keyword>
<dbReference type="PANTHER" id="PTHR46468:SF1">
    <property type="entry name" value="SENTRIN-SPECIFIC PROTEASE 8"/>
    <property type="match status" value="1"/>
</dbReference>
<dbReference type="GO" id="GO:0006508">
    <property type="term" value="P:proteolysis"/>
    <property type="evidence" value="ECO:0007669"/>
    <property type="project" value="UniProtKB-KW"/>
</dbReference>
<evidence type="ECO:0000259" key="5">
    <source>
        <dbReference type="PROSITE" id="PS50600"/>
    </source>
</evidence>
<dbReference type="InterPro" id="IPR003653">
    <property type="entry name" value="Peptidase_C48_C"/>
</dbReference>
<name>A0A1X0RJ04_RHIZD</name>
<dbReference type="InterPro" id="IPR038765">
    <property type="entry name" value="Papain-like_cys_pep_sf"/>
</dbReference>
<dbReference type="GO" id="GO:0008234">
    <property type="term" value="F:cysteine-type peptidase activity"/>
    <property type="evidence" value="ECO:0007669"/>
    <property type="project" value="UniProtKB-KW"/>
</dbReference>
<dbReference type="SUPFAM" id="SSF54001">
    <property type="entry name" value="Cysteine proteinases"/>
    <property type="match status" value="1"/>
</dbReference>
<keyword evidence="3" id="KW-0378">Hydrolase</keyword>
<accession>A0A1X0RJ04</accession>
<dbReference type="VEuPathDB" id="FungiDB:BCV72DRAFT_300324"/>
<dbReference type="EMBL" id="KV921853">
    <property type="protein sequence ID" value="ORE11990.1"/>
    <property type="molecule type" value="Genomic_DNA"/>
</dbReference>
<dbReference type="GO" id="GO:0019784">
    <property type="term" value="F:deNEDDylase activity"/>
    <property type="evidence" value="ECO:0007669"/>
    <property type="project" value="InterPro"/>
</dbReference>
<gene>
    <name evidence="6" type="ORF">BCV72DRAFT_300324</name>
</gene>
<keyword evidence="2" id="KW-0645">Protease</keyword>
<dbReference type="Gene3D" id="3.40.395.10">
    <property type="entry name" value="Adenoviral Proteinase, Chain A"/>
    <property type="match status" value="1"/>
</dbReference>
<evidence type="ECO:0000313" key="6">
    <source>
        <dbReference type="EMBL" id="ORE11990.1"/>
    </source>
</evidence>
<evidence type="ECO:0000256" key="4">
    <source>
        <dbReference type="ARBA" id="ARBA00022807"/>
    </source>
</evidence>
<protein>
    <submittedName>
        <fullName evidence="6">Cysteine proteinase</fullName>
    </submittedName>
</protein>
<organism evidence="6">
    <name type="scientific">Rhizopus microsporus var. microsporus</name>
    <dbReference type="NCBI Taxonomy" id="86635"/>
    <lineage>
        <taxon>Eukaryota</taxon>
        <taxon>Fungi</taxon>
        <taxon>Fungi incertae sedis</taxon>
        <taxon>Mucoromycota</taxon>
        <taxon>Mucoromycotina</taxon>
        <taxon>Mucoromycetes</taxon>
        <taxon>Mucorales</taxon>
        <taxon>Mucorineae</taxon>
        <taxon>Rhizopodaceae</taxon>
        <taxon>Rhizopus</taxon>
    </lineage>
</organism>
<reference evidence="6" key="1">
    <citation type="journal article" date="2016" name="Proc. Natl. Acad. Sci. U.S.A.">
        <title>Lipid metabolic changes in an early divergent fungus govern the establishment of a mutualistic symbiosis with endobacteria.</title>
        <authorList>
            <person name="Lastovetsky O.A."/>
            <person name="Gaspar M.L."/>
            <person name="Mondo S.J."/>
            <person name="LaButti K.M."/>
            <person name="Sandor L."/>
            <person name="Grigoriev I.V."/>
            <person name="Henry S.A."/>
            <person name="Pawlowska T.E."/>
        </authorList>
    </citation>
    <scope>NUCLEOTIDE SEQUENCE [LARGE SCALE GENOMIC DNA]</scope>
    <source>
        <strain evidence="6">ATCC 52814</strain>
    </source>
</reference>
<dbReference type="PANTHER" id="PTHR46468">
    <property type="entry name" value="SENTRIN-SPECIFIC PROTEASE 8"/>
    <property type="match status" value="1"/>
</dbReference>
<evidence type="ECO:0000256" key="3">
    <source>
        <dbReference type="ARBA" id="ARBA00022801"/>
    </source>
</evidence>
<dbReference type="GO" id="GO:0000338">
    <property type="term" value="P:protein deneddylation"/>
    <property type="evidence" value="ECO:0007669"/>
    <property type="project" value="TreeGrafter"/>
</dbReference>
<dbReference type="InterPro" id="IPR044613">
    <property type="entry name" value="Nep1/2-like"/>
</dbReference>
<evidence type="ECO:0000256" key="1">
    <source>
        <dbReference type="ARBA" id="ARBA00005234"/>
    </source>
</evidence>
<proteinExistence type="inferred from homology"/>
<feature type="domain" description="Ubiquitin-like protease family profile" evidence="5">
    <location>
        <begin position="13"/>
        <end position="175"/>
    </location>
</feature>
<dbReference type="Pfam" id="PF02902">
    <property type="entry name" value="Peptidase_C48"/>
    <property type="match status" value="1"/>
</dbReference>